<keyword evidence="1" id="KW-0863">Zinc-finger</keyword>
<keyword evidence="4" id="KW-1185">Reference proteome</keyword>
<feature type="domain" description="SWIM-type" evidence="2">
    <location>
        <begin position="54"/>
        <end position="87"/>
    </location>
</feature>
<dbReference type="AlphaFoldDB" id="A0A1Z4LX75"/>
<evidence type="ECO:0000259" key="2">
    <source>
        <dbReference type="PROSITE" id="PS50966"/>
    </source>
</evidence>
<dbReference type="InterPro" id="IPR007527">
    <property type="entry name" value="Znf_SWIM"/>
</dbReference>
<dbReference type="GO" id="GO:0008270">
    <property type="term" value="F:zinc ion binding"/>
    <property type="evidence" value="ECO:0007669"/>
    <property type="project" value="UniProtKB-KW"/>
</dbReference>
<keyword evidence="1" id="KW-0862">Zinc</keyword>
<dbReference type="Pfam" id="PF04434">
    <property type="entry name" value="SWIM"/>
    <property type="match status" value="1"/>
</dbReference>
<dbReference type="OrthoDB" id="9816340at2"/>
<evidence type="ECO:0000313" key="4">
    <source>
        <dbReference type="Proteomes" id="UP000218418"/>
    </source>
</evidence>
<reference evidence="3 4" key="1">
    <citation type="submission" date="2017-06" db="EMBL/GenBank/DDBJ databases">
        <title>Genome sequencing of cyanobaciteial culture collection at National Institute for Environmental Studies (NIES).</title>
        <authorList>
            <person name="Hirose Y."/>
            <person name="Shimura Y."/>
            <person name="Fujisawa T."/>
            <person name="Nakamura Y."/>
            <person name="Kawachi M."/>
        </authorList>
    </citation>
    <scope>NUCLEOTIDE SEQUENCE [LARGE SCALE GENOMIC DNA]</scope>
    <source>
        <strain evidence="3 4">NIES-267</strain>
    </source>
</reference>
<dbReference type="PROSITE" id="PS50966">
    <property type="entry name" value="ZF_SWIM"/>
    <property type="match status" value="1"/>
</dbReference>
<protein>
    <submittedName>
        <fullName evidence="3">SWIM-type zinc finger domain-containing protein</fullName>
    </submittedName>
</protein>
<dbReference type="EMBL" id="AP018227">
    <property type="protein sequence ID" value="BAY85856.1"/>
    <property type="molecule type" value="Genomic_DNA"/>
</dbReference>
<organism evidence="3 4">
    <name type="scientific">Calothrix parasitica NIES-267</name>
    <dbReference type="NCBI Taxonomy" id="1973488"/>
    <lineage>
        <taxon>Bacteria</taxon>
        <taxon>Bacillati</taxon>
        <taxon>Cyanobacteriota</taxon>
        <taxon>Cyanophyceae</taxon>
        <taxon>Nostocales</taxon>
        <taxon>Calotrichaceae</taxon>
        <taxon>Calothrix</taxon>
    </lineage>
</organism>
<proteinExistence type="predicted"/>
<sequence>MSATWTQEQILALAPDASSAKNGIALAISRKWSSLGCNEKAAWGDCQGSGKNPYKTQIDLTEPAFKCSCPSRKFPCKHGIGLFLLLVNEKQLFTQNSPPERVSDWLEARKERTVKKEEKLKTEEKTKKEVDPEAQAKRAAKRFEKVTGGMQDLEVWLRDLVSNGLAAAQEQPLSFWDDTAARLVDAQASGVARLVREMGSISHSGTGWQERLLSQLGRVYLLIEAFKGLESLPVPIQADIRTQIGFSQNQQELLTQSGVNDSWLILGQSLAEEDRLKIQRNWLLGKQTQQKALIINFAHGSQPLDISLVPGSCINAELVFFESAYPLRAIVKTREDELTQIDTMPGYSNISNMIQEYSQALAKNPWIEKFPAPIRGIIPIKQDDNWFIRDEDKHLIPVKSKFKNSWQLLAISGGYPVNIFGEWDGEYFVPVSVWGDNGYFNFRF</sequence>
<gene>
    <name evidence="3" type="ORF">NIES267_53620</name>
</gene>
<keyword evidence="1" id="KW-0479">Metal-binding</keyword>
<dbReference type="Proteomes" id="UP000218418">
    <property type="component" value="Chromosome"/>
</dbReference>
<accession>A0A1Z4LX75</accession>
<evidence type="ECO:0000256" key="1">
    <source>
        <dbReference type="PROSITE-ProRule" id="PRU00325"/>
    </source>
</evidence>
<evidence type="ECO:0000313" key="3">
    <source>
        <dbReference type="EMBL" id="BAY85856.1"/>
    </source>
</evidence>
<name>A0A1Z4LX75_9CYAN</name>